<dbReference type="Proteomes" id="UP000799755">
    <property type="component" value="Unassembled WGS sequence"/>
</dbReference>
<protein>
    <submittedName>
        <fullName evidence="1">Uncharacterized protein</fullName>
    </submittedName>
</protein>
<accession>A0ACB6RBT5</accession>
<comment type="caution">
    <text evidence="1">The sequence shown here is derived from an EMBL/GenBank/DDBJ whole genome shotgun (WGS) entry which is preliminary data.</text>
</comment>
<organism evidence="1 2">
    <name type="scientific">Lindgomyces ingoldianus</name>
    <dbReference type="NCBI Taxonomy" id="673940"/>
    <lineage>
        <taxon>Eukaryota</taxon>
        <taxon>Fungi</taxon>
        <taxon>Dikarya</taxon>
        <taxon>Ascomycota</taxon>
        <taxon>Pezizomycotina</taxon>
        <taxon>Dothideomycetes</taxon>
        <taxon>Pleosporomycetidae</taxon>
        <taxon>Pleosporales</taxon>
        <taxon>Lindgomycetaceae</taxon>
        <taxon>Lindgomyces</taxon>
    </lineage>
</organism>
<name>A0ACB6RBT5_9PLEO</name>
<evidence type="ECO:0000313" key="1">
    <source>
        <dbReference type="EMBL" id="KAF2476729.1"/>
    </source>
</evidence>
<gene>
    <name evidence="1" type="ORF">BDR25DRAFT_391120</name>
</gene>
<proteinExistence type="predicted"/>
<reference evidence="1" key="1">
    <citation type="journal article" date="2020" name="Stud. Mycol.">
        <title>101 Dothideomycetes genomes: a test case for predicting lifestyles and emergence of pathogens.</title>
        <authorList>
            <person name="Haridas S."/>
            <person name="Albert R."/>
            <person name="Binder M."/>
            <person name="Bloem J."/>
            <person name="Labutti K."/>
            <person name="Salamov A."/>
            <person name="Andreopoulos B."/>
            <person name="Baker S."/>
            <person name="Barry K."/>
            <person name="Bills G."/>
            <person name="Bluhm B."/>
            <person name="Cannon C."/>
            <person name="Castanera R."/>
            <person name="Culley D."/>
            <person name="Daum C."/>
            <person name="Ezra D."/>
            <person name="Gonzalez J."/>
            <person name="Henrissat B."/>
            <person name="Kuo A."/>
            <person name="Liang C."/>
            <person name="Lipzen A."/>
            <person name="Lutzoni F."/>
            <person name="Magnuson J."/>
            <person name="Mondo S."/>
            <person name="Nolan M."/>
            <person name="Ohm R."/>
            <person name="Pangilinan J."/>
            <person name="Park H.-J."/>
            <person name="Ramirez L."/>
            <person name="Alfaro M."/>
            <person name="Sun H."/>
            <person name="Tritt A."/>
            <person name="Yoshinaga Y."/>
            <person name="Zwiers L.-H."/>
            <person name="Turgeon B."/>
            <person name="Goodwin S."/>
            <person name="Spatafora J."/>
            <person name="Crous P."/>
            <person name="Grigoriev I."/>
        </authorList>
    </citation>
    <scope>NUCLEOTIDE SEQUENCE</scope>
    <source>
        <strain evidence="1">ATCC 200398</strain>
    </source>
</reference>
<keyword evidence="2" id="KW-1185">Reference proteome</keyword>
<evidence type="ECO:0000313" key="2">
    <source>
        <dbReference type="Proteomes" id="UP000799755"/>
    </source>
</evidence>
<dbReference type="EMBL" id="MU003494">
    <property type="protein sequence ID" value="KAF2476729.1"/>
    <property type="molecule type" value="Genomic_DNA"/>
</dbReference>
<sequence length="749" mass="80853">MREVELGKIAPGYLADCILVDGNPLDDISILQDHESLNVIVVNRRVCKSSSAECLRLEPLIAGQGMMEKPLTNYISYIVNDGTKRTRIGHLDPEKRTITPLAYASGTALSNLYEVIEIGPEDIIAGDDAIPLDTVKILPPLTGRDVLAIGKNYLEHAKEFNASGYDASDNVDMPSHPVVFTKRATSIIADGEEILPLPDFTSTLDYEGEVGVIIGKRGYRISEDDAGNHVWGYTIINDVTAREKQRDHKQFYIGKSGDTFCPMGPIAVPVKELPKVLKVQTKVNGELRQQGTTNDLIFSVNNLIKTLSESQTLQPGDVIATGTPAGVGFGLKPPKFLQPGDEVEISVTGLGTLHNKVAETSSANHVQARLPQFPVIPIHNLSITNGGQGLTGLPNNKLLYIQTIGPENGSPIVFIHGLGGSHTYFTPLINTLNLQSTHHCILPDLEGHGLSPTTALSILSIQSYTADLHALFRTTKFASQLQAGATIVAHSMGSLIAQTFAAQNPSLVKSLILIGPPPNPLPEAAVKEYHARAKAVRGGGMRAVAETVATAGTSLKTKEGKPLAYAAVLQSLLSQDPEGYAKGCTALAGSGDWKGRIEATKVGCRTLVVAGDEDKASSVGWCEGLVEGMVDAKLEILAGVGHWHGFEDAEGLGRVVRGNVEALKVAMERFSMKFTSPNLLAKFRDMTYWADIVLLGRLKTICRLLDQCHTPIPNPFSLDPRLLQLPVLNDRYQAPRFPDMTQLQIRIHV</sequence>